<dbReference type="AlphaFoldDB" id="A0A3E5A0S0"/>
<feature type="coiled-coil region" evidence="1">
    <location>
        <begin position="118"/>
        <end position="152"/>
    </location>
</feature>
<feature type="non-terminal residue" evidence="2">
    <location>
        <position position="1"/>
    </location>
</feature>
<proteinExistence type="predicted"/>
<dbReference type="Proteomes" id="UP000261222">
    <property type="component" value="Unassembled WGS sequence"/>
</dbReference>
<name>A0A3E5A0S0_9FIRM</name>
<reference evidence="2 3" key="1">
    <citation type="submission" date="2018-08" db="EMBL/GenBank/DDBJ databases">
        <title>A genome reference for cultivated species of the human gut microbiota.</title>
        <authorList>
            <person name="Zou Y."/>
            <person name="Xue W."/>
            <person name="Luo G."/>
        </authorList>
    </citation>
    <scope>NUCLEOTIDE SEQUENCE [LARGE SCALE GENOMIC DNA]</scope>
    <source>
        <strain evidence="2 3">OM06-11AA</strain>
    </source>
</reference>
<keyword evidence="1" id="KW-0175">Coiled coil</keyword>
<evidence type="ECO:0000313" key="2">
    <source>
        <dbReference type="EMBL" id="RGN01346.1"/>
    </source>
</evidence>
<protein>
    <submittedName>
        <fullName evidence="2">Rlx protein</fullName>
    </submittedName>
</protein>
<evidence type="ECO:0000313" key="3">
    <source>
        <dbReference type="Proteomes" id="UP000261222"/>
    </source>
</evidence>
<sequence length="178" mass="21177">LQKWANKENLKIVSAEYNKMLTHNLHNFSELEDRIALLHMQQKEVNTSVVSLESQIRHLREMLKYAEQYQKNKIYDDHYKSSKDPDRYFRKYESQIILFAGAEHILQENGINLKHLNSNKLQEQIADLISRKESLNTQYVSFKQEIKELELIHQNLSKYLKQDAPKIQRSSHNKLPSL</sequence>
<dbReference type="EMBL" id="QSUB01000031">
    <property type="protein sequence ID" value="RGN01346.1"/>
    <property type="molecule type" value="Genomic_DNA"/>
</dbReference>
<organism evidence="2 3">
    <name type="scientific">Blautia obeum</name>
    <dbReference type="NCBI Taxonomy" id="40520"/>
    <lineage>
        <taxon>Bacteria</taxon>
        <taxon>Bacillati</taxon>
        <taxon>Bacillota</taxon>
        <taxon>Clostridia</taxon>
        <taxon>Lachnospirales</taxon>
        <taxon>Lachnospiraceae</taxon>
        <taxon>Blautia</taxon>
    </lineage>
</organism>
<gene>
    <name evidence="2" type="ORF">DXB81_18195</name>
</gene>
<comment type="caution">
    <text evidence="2">The sequence shown here is derived from an EMBL/GenBank/DDBJ whole genome shotgun (WGS) entry which is preliminary data.</text>
</comment>
<evidence type="ECO:0000256" key="1">
    <source>
        <dbReference type="SAM" id="Coils"/>
    </source>
</evidence>
<accession>A0A3E5A0S0</accession>